<dbReference type="EMBL" id="JAVRFL010000003">
    <property type="protein sequence ID" value="MDT0527995.1"/>
    <property type="molecule type" value="Genomic_DNA"/>
</dbReference>
<evidence type="ECO:0000313" key="1">
    <source>
        <dbReference type="EMBL" id="MDT0527995.1"/>
    </source>
</evidence>
<comment type="caution">
    <text evidence="1">The sequence shown here is derived from an EMBL/GenBank/DDBJ whole genome shotgun (WGS) entry which is preliminary data.</text>
</comment>
<evidence type="ECO:0000313" key="2">
    <source>
        <dbReference type="Proteomes" id="UP001180973"/>
    </source>
</evidence>
<organism evidence="1 2">
    <name type="scientific">Micromonospora reichwaldensis</name>
    <dbReference type="NCBI Taxonomy" id="3075516"/>
    <lineage>
        <taxon>Bacteria</taxon>
        <taxon>Bacillati</taxon>
        <taxon>Actinomycetota</taxon>
        <taxon>Actinomycetes</taxon>
        <taxon>Micromonosporales</taxon>
        <taxon>Micromonosporaceae</taxon>
        <taxon>Micromonospora</taxon>
    </lineage>
</organism>
<keyword evidence="2" id="KW-1185">Reference proteome</keyword>
<reference evidence="1" key="1">
    <citation type="submission" date="2023-09" db="EMBL/GenBank/DDBJ databases">
        <title>30 novel species of actinomycetes from the DSMZ collection.</title>
        <authorList>
            <person name="Nouioui I."/>
        </authorList>
    </citation>
    <scope>NUCLEOTIDE SEQUENCE</scope>
    <source>
        <strain evidence="1">DSM 115977</strain>
    </source>
</reference>
<name>A0ABU2WQ03_9ACTN</name>
<evidence type="ECO:0008006" key="3">
    <source>
        <dbReference type="Google" id="ProtNLM"/>
    </source>
</evidence>
<proteinExistence type="predicted"/>
<accession>A0ABU2WQ03</accession>
<dbReference type="InterPro" id="IPR038765">
    <property type="entry name" value="Papain-like_cys_pep_sf"/>
</dbReference>
<protein>
    <recommendedName>
        <fullName evidence="3">Transglutaminase-like superfamily protein</fullName>
    </recommendedName>
</protein>
<sequence>MTAAGLVRGLDTLFAVPPEHRLGDVDRTSARQVLGCDDHTLSTLLDRGLPASGDPGEERFDSRDLFNLALYSGTGTTVPEQAFAYSLRWMRSSTEELLAPRASRFALRLACAADACGPQPTSTLALPRPERCGGAVHDLTVEPADGVDGPDAERGDTVTRTASQLAVTATVHTTGERAELRSPELRAIAAEFAAMDLRWVKLPEALQNDVDLVTTHGVASCDSASRYLAQLCHRAGIPAVTRIGWVVGMLDLVHAWVEVEDADGATKVIDPVFALFSATVRDTNPLLRDPAVALRTNRLIPTGLSTGRAVAEHRCAGEPSAARLTTKILPAPTRPQEGS</sequence>
<dbReference type="Proteomes" id="UP001180973">
    <property type="component" value="Unassembled WGS sequence"/>
</dbReference>
<dbReference type="RefSeq" id="WP_311410358.1">
    <property type="nucleotide sequence ID" value="NZ_JAVRFL010000003.1"/>
</dbReference>
<gene>
    <name evidence="1" type="ORF">RM555_03190</name>
</gene>
<dbReference type="SUPFAM" id="SSF54001">
    <property type="entry name" value="Cysteine proteinases"/>
    <property type="match status" value="1"/>
</dbReference>